<dbReference type="AlphaFoldDB" id="A0AAU7CCP1"/>
<protein>
    <submittedName>
        <fullName evidence="1">Uncharacterized protein</fullName>
    </submittedName>
</protein>
<accession>A0AAU7CCP1</accession>
<evidence type="ECO:0000313" key="1">
    <source>
        <dbReference type="EMBL" id="XBH02935.1"/>
    </source>
</evidence>
<name>A0AAU7CCP1_9BACT</name>
<reference evidence="1" key="1">
    <citation type="submission" date="2024-05" db="EMBL/GenBank/DDBJ databases">
        <title>Planctomycetes of the genus Singulisphaera possess chitinolytic capabilities.</title>
        <authorList>
            <person name="Ivanova A."/>
        </authorList>
    </citation>
    <scope>NUCLEOTIDE SEQUENCE</scope>
    <source>
        <strain evidence="1">Ch08T</strain>
    </source>
</reference>
<dbReference type="RefSeq" id="WP_406695676.1">
    <property type="nucleotide sequence ID" value="NZ_CP155447.1"/>
</dbReference>
<sequence>MNIPFNKDVDEDEAEVGDPILARWAAELADRLQAGESPDLERYTREHPERAEQLSRLLPTIAMMVNLGTAADQPCASRFDLGVGQETVGDFRPMLSGHTKAVHQEP</sequence>
<gene>
    <name evidence="1" type="ORF">V5E97_32190</name>
</gene>
<organism evidence="1">
    <name type="scientific">Singulisphaera sp. Ch08</name>
    <dbReference type="NCBI Taxonomy" id="3120278"/>
    <lineage>
        <taxon>Bacteria</taxon>
        <taxon>Pseudomonadati</taxon>
        <taxon>Planctomycetota</taxon>
        <taxon>Planctomycetia</taxon>
        <taxon>Isosphaerales</taxon>
        <taxon>Isosphaeraceae</taxon>
        <taxon>Singulisphaera</taxon>
    </lineage>
</organism>
<proteinExistence type="predicted"/>
<dbReference type="EMBL" id="CP155447">
    <property type="protein sequence ID" value="XBH02935.1"/>
    <property type="molecule type" value="Genomic_DNA"/>
</dbReference>